<evidence type="ECO:0000313" key="3">
    <source>
        <dbReference type="EMBL" id="RZB64083.1"/>
    </source>
</evidence>
<feature type="coiled-coil region" evidence="1">
    <location>
        <begin position="87"/>
        <end position="153"/>
    </location>
</feature>
<dbReference type="PANTHER" id="PTHR32254">
    <property type="entry name" value="EXPRESSED PROTEIN"/>
    <property type="match status" value="1"/>
</dbReference>
<organism evidence="3 4">
    <name type="scientific">Glycine soja</name>
    <name type="common">Wild soybean</name>
    <dbReference type="NCBI Taxonomy" id="3848"/>
    <lineage>
        <taxon>Eukaryota</taxon>
        <taxon>Viridiplantae</taxon>
        <taxon>Streptophyta</taxon>
        <taxon>Embryophyta</taxon>
        <taxon>Tracheophyta</taxon>
        <taxon>Spermatophyta</taxon>
        <taxon>Magnoliopsida</taxon>
        <taxon>eudicotyledons</taxon>
        <taxon>Gunneridae</taxon>
        <taxon>Pentapetalae</taxon>
        <taxon>rosids</taxon>
        <taxon>fabids</taxon>
        <taxon>Fabales</taxon>
        <taxon>Fabaceae</taxon>
        <taxon>Papilionoideae</taxon>
        <taxon>50 kb inversion clade</taxon>
        <taxon>NPAAA clade</taxon>
        <taxon>indigoferoid/millettioid clade</taxon>
        <taxon>Phaseoleae</taxon>
        <taxon>Glycine</taxon>
        <taxon>Glycine subgen. Soja</taxon>
    </lineage>
</organism>
<dbReference type="AlphaFoldDB" id="A0A445GSC1"/>
<reference evidence="3 4" key="1">
    <citation type="submission" date="2018-09" db="EMBL/GenBank/DDBJ databases">
        <title>A high-quality reference genome of wild soybean provides a powerful tool to mine soybean genomes.</title>
        <authorList>
            <person name="Xie M."/>
            <person name="Chung C.Y.L."/>
            <person name="Li M.-W."/>
            <person name="Wong F.-L."/>
            <person name="Chan T.-F."/>
            <person name="Lam H.-M."/>
        </authorList>
    </citation>
    <scope>NUCLEOTIDE SEQUENCE [LARGE SCALE GENOMIC DNA]</scope>
    <source>
        <strain evidence="4">cv. W05</strain>
        <tissue evidence="3">Hypocotyl of etiolated seedlings</tissue>
    </source>
</reference>
<sequence length="181" mass="20679">MNRRQQKVFKLLIWIVGVFIVAYIAGRPLYWHLNETLNATSYPCPPCHCDCSLQPLLTLPEGLTNNSIIDCMRQDPEVSEEVGKSFTDLLAEEVKQKEAEAEEKQRSVDTKLLEAKKLASQYQKEADKCNSGMETCEQARERAEAALENQMKETALWELRARQRGWNKDASKKARARFSVG</sequence>
<keyword evidence="1" id="KW-0175">Coiled coil</keyword>
<keyword evidence="2" id="KW-0472">Membrane</keyword>
<dbReference type="SMR" id="A0A445GSC1"/>
<dbReference type="PANTHER" id="PTHR32254:SF23">
    <property type="entry name" value="PLANT_T7A14-6 PROTEIN"/>
    <property type="match status" value="1"/>
</dbReference>
<protein>
    <recommendedName>
        <fullName evidence="5">Plant/T7A14-6 protein</fullName>
    </recommendedName>
</protein>
<keyword evidence="4" id="KW-1185">Reference proteome</keyword>
<accession>A0A445GSC1</accession>
<name>A0A445GSC1_GLYSO</name>
<proteinExistence type="predicted"/>
<dbReference type="InterPro" id="IPR010471">
    <property type="entry name" value="DUF1068"/>
</dbReference>
<keyword evidence="2" id="KW-1133">Transmembrane helix</keyword>
<feature type="transmembrane region" description="Helical" evidence="2">
    <location>
        <begin position="12"/>
        <end position="31"/>
    </location>
</feature>
<evidence type="ECO:0000256" key="2">
    <source>
        <dbReference type="SAM" id="Phobius"/>
    </source>
</evidence>
<evidence type="ECO:0000256" key="1">
    <source>
        <dbReference type="SAM" id="Coils"/>
    </source>
</evidence>
<gene>
    <name evidence="3" type="ORF">D0Y65_040578</name>
</gene>
<keyword evidence="2" id="KW-0812">Transmembrane</keyword>
<dbReference type="EMBL" id="QZWG01000015">
    <property type="protein sequence ID" value="RZB64083.1"/>
    <property type="molecule type" value="Genomic_DNA"/>
</dbReference>
<evidence type="ECO:0008006" key="5">
    <source>
        <dbReference type="Google" id="ProtNLM"/>
    </source>
</evidence>
<dbReference type="Gramene" id="XM_028346513.1">
    <property type="protein sequence ID" value="XP_028202314.1"/>
    <property type="gene ID" value="LOC114386495"/>
</dbReference>
<evidence type="ECO:0000313" key="4">
    <source>
        <dbReference type="Proteomes" id="UP000289340"/>
    </source>
</evidence>
<dbReference type="Pfam" id="PF06364">
    <property type="entry name" value="DUF1068"/>
    <property type="match status" value="1"/>
</dbReference>
<comment type="caution">
    <text evidence="3">The sequence shown here is derived from an EMBL/GenBank/DDBJ whole genome shotgun (WGS) entry which is preliminary data.</text>
</comment>
<dbReference type="Proteomes" id="UP000289340">
    <property type="component" value="Chromosome 15"/>
</dbReference>